<proteinExistence type="predicted"/>
<dbReference type="Proteomes" id="UP000509478">
    <property type="component" value="Chromosome"/>
</dbReference>
<dbReference type="GO" id="GO:0019171">
    <property type="term" value="F:(3R)-hydroxyacyl-[acyl-carrier-protein] dehydratase activity"/>
    <property type="evidence" value="ECO:0007669"/>
    <property type="project" value="TreeGrafter"/>
</dbReference>
<dbReference type="PANTHER" id="PTHR43437">
    <property type="entry name" value="HYDROXYACYL-THIOESTER DEHYDRATASE TYPE 2, MITOCHONDRIAL-RELATED"/>
    <property type="match status" value="1"/>
</dbReference>
<evidence type="ECO:0000259" key="1">
    <source>
        <dbReference type="Pfam" id="PF01575"/>
    </source>
</evidence>
<dbReference type="OrthoDB" id="51509at2157"/>
<dbReference type="InterPro" id="IPR002539">
    <property type="entry name" value="MaoC-like_dom"/>
</dbReference>
<dbReference type="EMBL" id="CP026995">
    <property type="protein sequence ID" value="QLH05781.1"/>
    <property type="molecule type" value="Genomic_DNA"/>
</dbReference>
<evidence type="ECO:0000313" key="3">
    <source>
        <dbReference type="Proteomes" id="UP000509478"/>
    </source>
</evidence>
<name>A0A7D5RCA0_9ARCH</name>
<organism evidence="2 3">
    <name type="scientific">Nitrosopumilus ureiphilus</name>
    <dbReference type="NCBI Taxonomy" id="1470067"/>
    <lineage>
        <taxon>Archaea</taxon>
        <taxon>Nitrososphaerota</taxon>
        <taxon>Nitrososphaeria</taxon>
        <taxon>Nitrosopumilales</taxon>
        <taxon>Nitrosopumilaceae</taxon>
        <taxon>Nitrosopumilus</taxon>
    </lineage>
</organism>
<dbReference type="InterPro" id="IPR050965">
    <property type="entry name" value="UPF0336/Enoyl-CoA_hydratase"/>
</dbReference>
<dbReference type="InterPro" id="IPR029069">
    <property type="entry name" value="HotDog_dom_sf"/>
</dbReference>
<dbReference type="PANTHER" id="PTHR43437:SF3">
    <property type="entry name" value="HYDROXYACYL-THIOESTER DEHYDRATASE TYPE 2, MITOCHONDRIAL"/>
    <property type="match status" value="1"/>
</dbReference>
<dbReference type="SUPFAM" id="SSF54637">
    <property type="entry name" value="Thioesterase/thiol ester dehydrase-isomerase"/>
    <property type="match status" value="1"/>
</dbReference>
<dbReference type="AlphaFoldDB" id="A0A7D5RCA0"/>
<reference evidence="2 3" key="1">
    <citation type="submission" date="2018-02" db="EMBL/GenBank/DDBJ databases">
        <title>Complete genome of Nitrosopumilus ureaphilus PS0.</title>
        <authorList>
            <person name="Qin W."/>
            <person name="Zheng Y."/>
            <person name="Stahl D.A."/>
        </authorList>
    </citation>
    <scope>NUCLEOTIDE SEQUENCE [LARGE SCALE GENOMIC DNA]</scope>
    <source>
        <strain evidence="2 3">PS0</strain>
    </source>
</reference>
<dbReference type="GO" id="GO:0006633">
    <property type="term" value="P:fatty acid biosynthetic process"/>
    <property type="evidence" value="ECO:0007669"/>
    <property type="project" value="TreeGrafter"/>
</dbReference>
<gene>
    <name evidence="2" type="ORF">C5F50_00795</name>
</gene>
<feature type="domain" description="MaoC-like" evidence="1">
    <location>
        <begin position="15"/>
        <end position="122"/>
    </location>
</feature>
<dbReference type="RefSeq" id="WP_179371846.1">
    <property type="nucleotide sequence ID" value="NZ_CP026995.1"/>
</dbReference>
<sequence length="142" mass="15981">MTEIPSEHNFEDLFIGQKITFSQKINESILTDFATISGDFNPLHMNKEYAANTNFGKRVCHGMLLASFFSQLVGMYLPGKNSLYFSQSLNFRNPCYLGDEIVVEGEIIEKKSALKLITLKTTIHNKTGKCLIDGIAKVIVRE</sequence>
<accession>A0A7D5RCA0</accession>
<dbReference type="Pfam" id="PF01575">
    <property type="entry name" value="MaoC_dehydratas"/>
    <property type="match status" value="1"/>
</dbReference>
<evidence type="ECO:0000313" key="2">
    <source>
        <dbReference type="EMBL" id="QLH05781.1"/>
    </source>
</evidence>
<dbReference type="CDD" id="cd03449">
    <property type="entry name" value="R_hydratase"/>
    <property type="match status" value="1"/>
</dbReference>
<dbReference type="KEGG" id="nue:C5F50_00795"/>
<protein>
    <submittedName>
        <fullName evidence="2">Enoyl-CoA hydratase</fullName>
    </submittedName>
</protein>
<dbReference type="GeneID" id="56066553"/>
<dbReference type="Gene3D" id="3.10.129.10">
    <property type="entry name" value="Hotdog Thioesterase"/>
    <property type="match status" value="1"/>
</dbReference>
<keyword evidence="3" id="KW-1185">Reference proteome</keyword>